<dbReference type="EMBL" id="JAWLIP010000001">
    <property type="protein sequence ID" value="MDV6224805.1"/>
    <property type="molecule type" value="Genomic_DNA"/>
</dbReference>
<feature type="compositionally biased region" description="Basic and acidic residues" evidence="1">
    <location>
        <begin position="1"/>
        <end position="14"/>
    </location>
</feature>
<dbReference type="RefSeq" id="WP_206554615.1">
    <property type="nucleotide sequence ID" value="NZ_JAWLIP010000001.1"/>
</dbReference>
<keyword evidence="2" id="KW-0472">Membrane</keyword>
<evidence type="ECO:0008006" key="5">
    <source>
        <dbReference type="Google" id="ProtNLM"/>
    </source>
</evidence>
<keyword evidence="4" id="KW-1185">Reference proteome</keyword>
<name>A0ABU4AEX8_9HYPH</name>
<protein>
    <recommendedName>
        <fullName evidence="5">Transmembrane protein (PGPGW)</fullName>
    </recommendedName>
</protein>
<proteinExistence type="predicted"/>
<organism evidence="3 4">
    <name type="scientific">Nitratireductor aquimarinus</name>
    <dbReference type="NCBI Taxonomy" id="889300"/>
    <lineage>
        <taxon>Bacteria</taxon>
        <taxon>Pseudomonadati</taxon>
        <taxon>Pseudomonadota</taxon>
        <taxon>Alphaproteobacteria</taxon>
        <taxon>Hyphomicrobiales</taxon>
        <taxon>Phyllobacteriaceae</taxon>
        <taxon>Nitratireductor</taxon>
    </lineage>
</organism>
<keyword evidence="2" id="KW-0812">Transmembrane</keyword>
<gene>
    <name evidence="3" type="ORF">R2G56_00765</name>
</gene>
<feature type="region of interest" description="Disordered" evidence="1">
    <location>
        <begin position="1"/>
        <end position="20"/>
    </location>
</feature>
<evidence type="ECO:0000313" key="4">
    <source>
        <dbReference type="Proteomes" id="UP001185659"/>
    </source>
</evidence>
<comment type="caution">
    <text evidence="3">The sequence shown here is derived from an EMBL/GenBank/DDBJ whole genome shotgun (WGS) entry which is preliminary data.</text>
</comment>
<reference evidence="3 4" key="1">
    <citation type="submission" date="2023-10" db="EMBL/GenBank/DDBJ databases">
        <authorList>
            <person name="Venkata Ramana C."/>
            <person name="Sasikala C."/>
            <person name="Dhurka M."/>
        </authorList>
    </citation>
    <scope>NUCLEOTIDE SEQUENCE [LARGE SCALE GENOMIC DNA]</scope>
    <source>
        <strain evidence="3 4">KCTC 32151</strain>
    </source>
</reference>
<keyword evidence="2" id="KW-1133">Transmembrane helix</keyword>
<accession>A0ABU4AEX8</accession>
<evidence type="ECO:0000256" key="1">
    <source>
        <dbReference type="SAM" id="MobiDB-lite"/>
    </source>
</evidence>
<evidence type="ECO:0000256" key="2">
    <source>
        <dbReference type="SAM" id="Phobius"/>
    </source>
</evidence>
<dbReference type="Proteomes" id="UP001185659">
    <property type="component" value="Unassembled WGS sequence"/>
</dbReference>
<evidence type="ECO:0000313" key="3">
    <source>
        <dbReference type="EMBL" id="MDV6224805.1"/>
    </source>
</evidence>
<sequence>MDQQEDRQDDDKRAKPSVSLMGKRIPIPQSRLARITGGSGLVVLGIFGFLPVLGFWMIPLGLLILSYDIAVVRRKRRKMTVWWSRRGGDRTNRR</sequence>
<feature type="transmembrane region" description="Helical" evidence="2">
    <location>
        <begin position="56"/>
        <end position="72"/>
    </location>
</feature>